<dbReference type="EMBL" id="FUWR01000015">
    <property type="protein sequence ID" value="SKA06971.1"/>
    <property type="molecule type" value="Genomic_DNA"/>
</dbReference>
<dbReference type="Pfam" id="PF05157">
    <property type="entry name" value="MshEN"/>
    <property type="match status" value="1"/>
</dbReference>
<dbReference type="GO" id="GO:0000160">
    <property type="term" value="P:phosphorelay signal transduction system"/>
    <property type="evidence" value="ECO:0007669"/>
    <property type="project" value="InterPro"/>
</dbReference>
<dbReference type="InterPro" id="IPR011006">
    <property type="entry name" value="CheY-like_superfamily"/>
</dbReference>
<dbReference type="OrthoDB" id="5394048at2"/>
<keyword evidence="1 2" id="KW-0597">Phosphoprotein</keyword>
<dbReference type="InterPro" id="IPR050595">
    <property type="entry name" value="Bact_response_regulator"/>
</dbReference>
<reference evidence="5" key="1">
    <citation type="submission" date="2017-02" db="EMBL/GenBank/DDBJ databases">
        <authorList>
            <person name="Varghese N."/>
            <person name="Submissions S."/>
        </authorList>
    </citation>
    <scope>NUCLEOTIDE SEQUENCE [LARGE SCALE GENOMIC DNA]</scope>
    <source>
        <strain evidence="5">ATCC BAA-34</strain>
    </source>
</reference>
<feature type="domain" description="Response regulatory" evidence="3">
    <location>
        <begin position="154"/>
        <end position="270"/>
    </location>
</feature>
<dbReference type="Gene3D" id="3.30.300.160">
    <property type="entry name" value="Type II secretion system, protein E, N-terminal domain"/>
    <property type="match status" value="1"/>
</dbReference>
<gene>
    <name evidence="4" type="ORF">SAMN02745119_02517</name>
</gene>
<sequence length="281" mass="31485">MSPKKLLGEILVNKGILSPVTVERMSKLASSEKKRFGWFLEDRGLITGNELSEALAEQFNIKHLPNIAQYSYSKQLLALITPETALEFNLFPLRQEGNNLLMAVTDPTDMKMANNIAKNQGMTIVPAVVSRKEFFAAFCKHYLGREVQQPKEKTVLIADDDKLTREMLKEILTSNGFRVLLAADGMEAYKEIVASRPQVVLTDKVMPNFDGFQLIKLVKAIHDLRSIPIILISDKTTDDDEARLFELGFFDFMSKPIKAVTLVSRVKRAMGISGDSTESTV</sequence>
<organism evidence="4 5">
    <name type="scientific">Trichlorobacter thiogenes</name>
    <dbReference type="NCBI Taxonomy" id="115783"/>
    <lineage>
        <taxon>Bacteria</taxon>
        <taxon>Pseudomonadati</taxon>
        <taxon>Thermodesulfobacteriota</taxon>
        <taxon>Desulfuromonadia</taxon>
        <taxon>Geobacterales</taxon>
        <taxon>Geobacteraceae</taxon>
        <taxon>Trichlorobacter</taxon>
    </lineage>
</organism>
<evidence type="ECO:0000256" key="1">
    <source>
        <dbReference type="ARBA" id="ARBA00022553"/>
    </source>
</evidence>
<evidence type="ECO:0000313" key="5">
    <source>
        <dbReference type="Proteomes" id="UP000190102"/>
    </source>
</evidence>
<proteinExistence type="predicted"/>
<dbReference type="STRING" id="115783.SAMN02745119_02517"/>
<dbReference type="CDD" id="cd00156">
    <property type="entry name" value="REC"/>
    <property type="match status" value="1"/>
</dbReference>
<dbReference type="Pfam" id="PF00072">
    <property type="entry name" value="Response_reg"/>
    <property type="match status" value="1"/>
</dbReference>
<dbReference type="AlphaFoldDB" id="A0A1T4QU37"/>
<evidence type="ECO:0000259" key="3">
    <source>
        <dbReference type="PROSITE" id="PS50110"/>
    </source>
</evidence>
<dbReference type="InterPro" id="IPR001789">
    <property type="entry name" value="Sig_transdc_resp-reg_receiver"/>
</dbReference>
<evidence type="ECO:0000256" key="2">
    <source>
        <dbReference type="PROSITE-ProRule" id="PRU00169"/>
    </source>
</evidence>
<name>A0A1T4QU37_9BACT</name>
<dbReference type="SUPFAM" id="SSF52172">
    <property type="entry name" value="CheY-like"/>
    <property type="match status" value="1"/>
</dbReference>
<feature type="modified residue" description="4-aspartylphosphate" evidence="2">
    <location>
        <position position="203"/>
    </location>
</feature>
<dbReference type="Proteomes" id="UP000190102">
    <property type="component" value="Unassembled WGS sequence"/>
</dbReference>
<dbReference type="PANTHER" id="PTHR44591">
    <property type="entry name" value="STRESS RESPONSE REGULATOR PROTEIN 1"/>
    <property type="match status" value="1"/>
</dbReference>
<dbReference type="SUPFAM" id="SSF160246">
    <property type="entry name" value="EspE N-terminal domain-like"/>
    <property type="match status" value="1"/>
</dbReference>
<evidence type="ECO:0000313" key="4">
    <source>
        <dbReference type="EMBL" id="SKA06971.1"/>
    </source>
</evidence>
<dbReference type="InterPro" id="IPR037257">
    <property type="entry name" value="T2SS_E_N_sf"/>
</dbReference>
<dbReference type="InterPro" id="IPR007831">
    <property type="entry name" value="T2SS_GspE_N"/>
</dbReference>
<keyword evidence="5" id="KW-1185">Reference proteome</keyword>
<dbReference type="RefSeq" id="WP_078790780.1">
    <property type="nucleotide sequence ID" value="NZ_FUWR01000015.1"/>
</dbReference>
<protein>
    <submittedName>
        <fullName evidence="4">Type II secretion system (T2SS), protein E, N-terminal domain</fullName>
    </submittedName>
</protein>
<dbReference type="PANTHER" id="PTHR44591:SF25">
    <property type="entry name" value="CHEMOTAXIS TWO-COMPONENT RESPONSE REGULATOR"/>
    <property type="match status" value="1"/>
</dbReference>
<dbReference type="Gene3D" id="3.40.50.2300">
    <property type="match status" value="1"/>
</dbReference>
<dbReference type="SMART" id="SM00448">
    <property type="entry name" value="REC"/>
    <property type="match status" value="1"/>
</dbReference>
<accession>A0A1T4QU37</accession>
<dbReference type="PROSITE" id="PS50110">
    <property type="entry name" value="RESPONSE_REGULATORY"/>
    <property type="match status" value="1"/>
</dbReference>